<keyword evidence="1" id="KW-0472">Membrane</keyword>
<dbReference type="Gene3D" id="3.55.50.30">
    <property type="match status" value="1"/>
</dbReference>
<reference evidence="5" key="1">
    <citation type="journal article" date="2019" name="Int. J. Syst. Evol. Microbiol.">
        <title>The Global Catalogue of Microorganisms (GCM) 10K type strain sequencing project: providing services to taxonomists for standard genome sequencing and annotation.</title>
        <authorList>
            <consortium name="The Broad Institute Genomics Platform"/>
            <consortium name="The Broad Institute Genome Sequencing Center for Infectious Disease"/>
            <person name="Wu L."/>
            <person name="Ma J."/>
        </authorList>
    </citation>
    <scope>NUCLEOTIDE SEQUENCE [LARGE SCALE GENOMIC DNA]</scope>
    <source>
        <strain evidence="5">CGMCC 1.15180</strain>
    </source>
</reference>
<keyword evidence="5" id="KW-1185">Reference proteome</keyword>
<keyword evidence="1" id="KW-0812">Transmembrane</keyword>
<name>A0ABW4VMU6_9BACT</name>
<dbReference type="Proteomes" id="UP001597361">
    <property type="component" value="Unassembled WGS sequence"/>
</dbReference>
<dbReference type="Gene3D" id="2.60.120.1440">
    <property type="match status" value="1"/>
</dbReference>
<evidence type="ECO:0000313" key="4">
    <source>
        <dbReference type="EMBL" id="MFD2036078.1"/>
    </source>
</evidence>
<comment type="caution">
    <text evidence="4">The sequence shown here is derived from an EMBL/GenBank/DDBJ whole genome shotgun (WGS) entry which is preliminary data.</text>
</comment>
<dbReference type="PANTHER" id="PTHR30273:SF2">
    <property type="entry name" value="PROTEIN FECR"/>
    <property type="match status" value="1"/>
</dbReference>
<evidence type="ECO:0000256" key="1">
    <source>
        <dbReference type="SAM" id="Phobius"/>
    </source>
</evidence>
<dbReference type="RefSeq" id="WP_376887101.1">
    <property type="nucleotide sequence ID" value="NZ_JBHUHR010000039.1"/>
</dbReference>
<feature type="domain" description="FecR protein" evidence="2">
    <location>
        <begin position="117"/>
        <end position="204"/>
    </location>
</feature>
<keyword evidence="1" id="KW-1133">Transmembrane helix</keyword>
<feature type="transmembrane region" description="Helical" evidence="1">
    <location>
        <begin position="78"/>
        <end position="97"/>
    </location>
</feature>
<dbReference type="EMBL" id="JBHUHR010000039">
    <property type="protein sequence ID" value="MFD2036078.1"/>
    <property type="molecule type" value="Genomic_DNA"/>
</dbReference>
<dbReference type="InterPro" id="IPR032508">
    <property type="entry name" value="FecR_C"/>
</dbReference>
<accession>A0ABW4VMU6</accession>
<evidence type="ECO:0000313" key="5">
    <source>
        <dbReference type="Proteomes" id="UP001597361"/>
    </source>
</evidence>
<dbReference type="InterPro" id="IPR006860">
    <property type="entry name" value="FecR"/>
</dbReference>
<organism evidence="4 5">
    <name type="scientific">Belliella marina</name>
    <dbReference type="NCBI Taxonomy" id="1644146"/>
    <lineage>
        <taxon>Bacteria</taxon>
        <taxon>Pseudomonadati</taxon>
        <taxon>Bacteroidota</taxon>
        <taxon>Cytophagia</taxon>
        <taxon>Cytophagales</taxon>
        <taxon>Cyclobacteriaceae</taxon>
        <taxon>Belliella</taxon>
    </lineage>
</organism>
<gene>
    <name evidence="4" type="ORF">ACFSKL_14850</name>
</gene>
<protein>
    <submittedName>
        <fullName evidence="4">FecR family protein</fullName>
    </submittedName>
</protein>
<dbReference type="PIRSF" id="PIRSF018266">
    <property type="entry name" value="FecR"/>
    <property type="match status" value="1"/>
</dbReference>
<dbReference type="Pfam" id="PF16344">
    <property type="entry name" value="FecR_C"/>
    <property type="match status" value="1"/>
</dbReference>
<sequence length="321" mass="36736">MDKNILYKTLRRLFSGKATKEEIRDINSWYDSYDTEEKTIIEDYKNRSRQEIRNELFTNIQAKSGIQSLERTRRIRNITLGLAASLCIGLFTLAWRISSPSVSKQQQDTFISFDNGVGMIKKVKLPDGSSVQLHHNSTIEVNKNFSQNRSVYLKGKAFFDVKPNEDLPFTIETNTFKTTVLGTSFSVESRLGGIERVAVKSGKVVVKTDEFGEVRLGKFESVELNNSQLSQNTIRNADLEFGWTDKTIVFDNTEVSSMIQQIEDWYGVKISCNCKDLPKRKISGAYKDMSLEVLLTAIQFSIPLKFEINEEKIQIEFQECK</sequence>
<dbReference type="InterPro" id="IPR012373">
    <property type="entry name" value="Ferrdict_sens_TM"/>
</dbReference>
<dbReference type="PANTHER" id="PTHR30273">
    <property type="entry name" value="PERIPLASMIC SIGNAL SENSOR AND SIGMA FACTOR ACTIVATOR FECR-RELATED"/>
    <property type="match status" value="1"/>
</dbReference>
<evidence type="ECO:0000259" key="2">
    <source>
        <dbReference type="Pfam" id="PF04773"/>
    </source>
</evidence>
<dbReference type="Pfam" id="PF04773">
    <property type="entry name" value="FecR"/>
    <property type="match status" value="1"/>
</dbReference>
<proteinExistence type="predicted"/>
<feature type="domain" description="Protein FecR C-terminal" evidence="3">
    <location>
        <begin position="248"/>
        <end position="315"/>
    </location>
</feature>
<evidence type="ECO:0000259" key="3">
    <source>
        <dbReference type="Pfam" id="PF16344"/>
    </source>
</evidence>